<dbReference type="PANTHER" id="PTHR11161">
    <property type="entry name" value="O-ACYLTRANSFERASE"/>
    <property type="match status" value="1"/>
</dbReference>
<gene>
    <name evidence="2" type="ORF">HICCMSTLAB_LOCUS722</name>
</gene>
<dbReference type="PANTHER" id="PTHR11161:SF0">
    <property type="entry name" value="O-ACYLTRANSFERASE LIKE PROTEIN"/>
    <property type="match status" value="1"/>
</dbReference>
<feature type="transmembrane region" description="Helical" evidence="1">
    <location>
        <begin position="210"/>
        <end position="231"/>
    </location>
</feature>
<reference evidence="2" key="1">
    <citation type="submission" date="2021-04" db="EMBL/GenBank/DDBJ databases">
        <authorList>
            <person name="Chebbi M.A.C M."/>
        </authorList>
    </citation>
    <scope>NUCLEOTIDE SEQUENCE</scope>
</reference>
<keyword evidence="1" id="KW-1133">Transmembrane helix</keyword>
<accession>A0A8J2H517</accession>
<name>A0A8J2H517_COTCN</name>
<organism evidence="2 3">
    <name type="scientific">Cotesia congregata</name>
    <name type="common">Parasitoid wasp</name>
    <name type="synonym">Apanteles congregatus</name>
    <dbReference type="NCBI Taxonomy" id="51543"/>
    <lineage>
        <taxon>Eukaryota</taxon>
        <taxon>Metazoa</taxon>
        <taxon>Ecdysozoa</taxon>
        <taxon>Arthropoda</taxon>
        <taxon>Hexapoda</taxon>
        <taxon>Insecta</taxon>
        <taxon>Pterygota</taxon>
        <taxon>Neoptera</taxon>
        <taxon>Endopterygota</taxon>
        <taxon>Hymenoptera</taxon>
        <taxon>Apocrita</taxon>
        <taxon>Ichneumonoidea</taxon>
        <taxon>Braconidae</taxon>
        <taxon>Microgastrinae</taxon>
        <taxon>Cotesia</taxon>
    </lineage>
</organism>
<comment type="caution">
    <text evidence="2">The sequence shown here is derived from an EMBL/GenBank/DDBJ whole genome shotgun (WGS) entry which is preliminary data.</text>
</comment>
<evidence type="ECO:0000313" key="2">
    <source>
        <dbReference type="EMBL" id="CAG5073950.1"/>
    </source>
</evidence>
<evidence type="ECO:0000256" key="1">
    <source>
        <dbReference type="SAM" id="Phobius"/>
    </source>
</evidence>
<dbReference type="EMBL" id="CAJNRD030001114">
    <property type="protein sequence ID" value="CAG5073950.1"/>
    <property type="molecule type" value="Genomic_DNA"/>
</dbReference>
<feature type="transmembrane region" description="Helical" evidence="1">
    <location>
        <begin position="22"/>
        <end position="44"/>
    </location>
</feature>
<evidence type="ECO:0000313" key="3">
    <source>
        <dbReference type="Proteomes" id="UP000786811"/>
    </source>
</evidence>
<sequence>MDMQLFWISPLIFYPLYKKPKLGLSILFAAIITSIITPAVVVAVNKFTIAWTLAGEYDALFLPRYLHTCRSVVAGSPGKISSGCRSKNPTPRVRKVGWILTISAFVFSIFTLRIYQSEDYRWNIYWETFYGGLSQHIWAFGVCWIIYVSVLGHGGFIAKFLSLPIYTPFSRMSYSIFLIHYEIQTIKRAFSRVPTYFNDAQMMHQFFGELVIYILGGFVFSLVFESPFLVLEKLILANKSTINQSETVVKGNKSKKLKKIEITIENGVADNGFNGKFE</sequence>
<keyword evidence="1" id="KW-0812">Transmembrane</keyword>
<dbReference type="AlphaFoldDB" id="A0A8J2H517"/>
<keyword evidence="1" id="KW-0472">Membrane</keyword>
<protein>
    <submittedName>
        <fullName evidence="2">Similar to Oacyl: O-acyltransferase like protein (Mus musculus)</fullName>
    </submittedName>
</protein>
<feature type="transmembrane region" description="Helical" evidence="1">
    <location>
        <begin position="136"/>
        <end position="161"/>
    </location>
</feature>
<proteinExistence type="predicted"/>
<dbReference type="OrthoDB" id="207378at2759"/>
<keyword evidence="3" id="KW-1185">Reference proteome</keyword>
<dbReference type="Proteomes" id="UP000786811">
    <property type="component" value="Unassembled WGS sequence"/>
</dbReference>
<dbReference type="InterPro" id="IPR052728">
    <property type="entry name" value="O2_lipid_transport_reg"/>
</dbReference>
<feature type="transmembrane region" description="Helical" evidence="1">
    <location>
        <begin position="96"/>
        <end position="116"/>
    </location>
</feature>